<dbReference type="RefSeq" id="WP_090305257.1">
    <property type="nucleotide sequence ID" value="NZ_FNRK01000004.1"/>
</dbReference>
<protein>
    <submittedName>
        <fullName evidence="1">Uncharacterized protein</fullName>
    </submittedName>
</protein>
<evidence type="ECO:0000313" key="2">
    <source>
        <dbReference type="Proteomes" id="UP000199394"/>
    </source>
</evidence>
<dbReference type="OrthoDB" id="3036010at2"/>
<dbReference type="EMBL" id="FNRK01000004">
    <property type="protein sequence ID" value="SEA15540.1"/>
    <property type="molecule type" value="Genomic_DNA"/>
</dbReference>
<accession>A0A1H3YVV4</accession>
<gene>
    <name evidence="1" type="ORF">SAMN04515656_104133</name>
</gene>
<organism evidence="1 2">
    <name type="scientific">Eubacterium aggregans</name>
    <dbReference type="NCBI Taxonomy" id="81409"/>
    <lineage>
        <taxon>Bacteria</taxon>
        <taxon>Bacillati</taxon>
        <taxon>Bacillota</taxon>
        <taxon>Clostridia</taxon>
        <taxon>Eubacteriales</taxon>
        <taxon>Eubacteriaceae</taxon>
        <taxon>Eubacterium</taxon>
    </lineage>
</organism>
<reference evidence="1 2" key="1">
    <citation type="submission" date="2016-10" db="EMBL/GenBank/DDBJ databases">
        <authorList>
            <person name="de Groot N.N."/>
        </authorList>
    </citation>
    <scope>NUCLEOTIDE SEQUENCE [LARGE SCALE GENOMIC DNA]</scope>
    <source>
        <strain evidence="1 2">SR12</strain>
    </source>
</reference>
<dbReference type="STRING" id="81409.SAMN04515656_104133"/>
<keyword evidence="2" id="KW-1185">Reference proteome</keyword>
<proteinExistence type="predicted"/>
<dbReference type="AlphaFoldDB" id="A0A1H3YVV4"/>
<evidence type="ECO:0000313" key="1">
    <source>
        <dbReference type="EMBL" id="SEA15540.1"/>
    </source>
</evidence>
<dbReference type="Proteomes" id="UP000199394">
    <property type="component" value="Unassembled WGS sequence"/>
</dbReference>
<sequence length="298" mass="34808">MSIENRNIGFYSLDFQWYRKDEFFFDKECFVDLLTYIHNLSEVDIIQNIKASNKAVYLYDFEYYKRDNRNLVKIIMGSSKYNHSPNLKSITTGAERESDKKLDEGEVEKTHLLCELTSTEAFVVLEERNAGVRINAIKNYLNVYLKKLLQEKNVSPKYRIEWAIIPEDDFDKQLERLNRVCAVDLFLESELLGNDNLGIMDRVDETIQDEVILTYKVNKGKSLRKNKIKSIKNNFIAKERTIRRMKIRGKSEAGSNIVLDTELLKRIESVTAEVDKQRGLVDSFTLFAKMEEVIGIEE</sequence>
<name>A0A1H3YVV4_9FIRM</name>